<name>A0ABW0H276_9HYPH</name>
<evidence type="ECO:0000256" key="1">
    <source>
        <dbReference type="SAM" id="MobiDB-lite"/>
    </source>
</evidence>
<keyword evidence="2" id="KW-1133">Transmembrane helix</keyword>
<evidence type="ECO:0000313" key="4">
    <source>
        <dbReference type="Proteomes" id="UP001596016"/>
    </source>
</evidence>
<comment type="caution">
    <text evidence="3">The sequence shown here is derived from an EMBL/GenBank/DDBJ whole genome shotgun (WGS) entry which is preliminary data.</text>
</comment>
<accession>A0ABW0H276</accession>
<dbReference type="EMBL" id="JBHSLL010000059">
    <property type="protein sequence ID" value="MFC5387506.1"/>
    <property type="molecule type" value="Genomic_DNA"/>
</dbReference>
<organism evidence="3 4">
    <name type="scientific">Aquamicrobium segne</name>
    <dbReference type="NCBI Taxonomy" id="469547"/>
    <lineage>
        <taxon>Bacteria</taxon>
        <taxon>Pseudomonadati</taxon>
        <taxon>Pseudomonadota</taxon>
        <taxon>Alphaproteobacteria</taxon>
        <taxon>Hyphomicrobiales</taxon>
        <taxon>Phyllobacteriaceae</taxon>
        <taxon>Aquamicrobium</taxon>
    </lineage>
</organism>
<dbReference type="Proteomes" id="UP001596016">
    <property type="component" value="Unassembled WGS sequence"/>
</dbReference>
<keyword evidence="4" id="KW-1185">Reference proteome</keyword>
<protein>
    <submittedName>
        <fullName evidence="3">Uncharacterized protein</fullName>
    </submittedName>
</protein>
<feature type="transmembrane region" description="Helical" evidence="2">
    <location>
        <begin position="26"/>
        <end position="47"/>
    </location>
</feature>
<gene>
    <name evidence="3" type="ORF">ACFPLB_16220</name>
</gene>
<keyword evidence="2" id="KW-0472">Membrane</keyword>
<reference evidence="4" key="1">
    <citation type="journal article" date="2019" name="Int. J. Syst. Evol. Microbiol.">
        <title>The Global Catalogue of Microorganisms (GCM) 10K type strain sequencing project: providing services to taxonomists for standard genome sequencing and annotation.</title>
        <authorList>
            <consortium name="The Broad Institute Genomics Platform"/>
            <consortium name="The Broad Institute Genome Sequencing Center for Infectious Disease"/>
            <person name="Wu L."/>
            <person name="Ma J."/>
        </authorList>
    </citation>
    <scope>NUCLEOTIDE SEQUENCE [LARGE SCALE GENOMIC DNA]</scope>
    <source>
        <strain evidence="4">CGMCC 4.1415</strain>
    </source>
</reference>
<feature type="compositionally biased region" description="Basic and acidic residues" evidence="1">
    <location>
        <begin position="1"/>
        <end position="11"/>
    </location>
</feature>
<keyword evidence="2" id="KW-0812">Transmembrane</keyword>
<feature type="region of interest" description="Disordered" evidence="1">
    <location>
        <begin position="1"/>
        <end position="21"/>
    </location>
</feature>
<proteinExistence type="predicted"/>
<sequence>MSDSDHRHIELSGEQASGQDAQGSTLMPMLIVGLVLIVIGAITIMIFV</sequence>
<evidence type="ECO:0000256" key="2">
    <source>
        <dbReference type="SAM" id="Phobius"/>
    </source>
</evidence>
<dbReference type="RefSeq" id="WP_378231582.1">
    <property type="nucleotide sequence ID" value="NZ_JBHSLL010000059.1"/>
</dbReference>
<evidence type="ECO:0000313" key="3">
    <source>
        <dbReference type="EMBL" id="MFC5387506.1"/>
    </source>
</evidence>